<reference evidence="1 2" key="1">
    <citation type="submission" date="2018-06" db="EMBL/GenBank/DDBJ databases">
        <authorList>
            <consortium name="Pathogen Informatics"/>
            <person name="Doyle S."/>
        </authorList>
    </citation>
    <scope>NUCLEOTIDE SEQUENCE [LARGE SCALE GENOMIC DNA]</scope>
    <source>
        <strain evidence="1 2">NCTC12475</strain>
    </source>
</reference>
<dbReference type="Proteomes" id="UP000254920">
    <property type="component" value="Unassembled WGS sequence"/>
</dbReference>
<dbReference type="GeneID" id="93090108"/>
<protein>
    <submittedName>
        <fullName evidence="1">Uncharacterized protein</fullName>
    </submittedName>
</protein>
<organism evidence="1 2">
    <name type="scientific">Campylobacter sputorum subsp. sputorum</name>
    <dbReference type="NCBI Taxonomy" id="32024"/>
    <lineage>
        <taxon>Bacteria</taxon>
        <taxon>Pseudomonadati</taxon>
        <taxon>Campylobacterota</taxon>
        <taxon>Epsilonproteobacteria</taxon>
        <taxon>Campylobacterales</taxon>
        <taxon>Campylobacteraceae</taxon>
        <taxon>Campylobacter</taxon>
    </lineage>
</organism>
<dbReference type="OrthoDB" id="9964901at2"/>
<proteinExistence type="predicted"/>
<name>A0A381DL09_9BACT</name>
<keyword evidence="2" id="KW-1185">Reference proteome</keyword>
<dbReference type="AlphaFoldDB" id="A0A381DL09"/>
<evidence type="ECO:0000313" key="2">
    <source>
        <dbReference type="Proteomes" id="UP000254920"/>
    </source>
</evidence>
<evidence type="ECO:0000313" key="1">
    <source>
        <dbReference type="EMBL" id="SUX11247.1"/>
    </source>
</evidence>
<sequence length="60" mass="7161">MNNLTFEQKQAMAYTFLKAFYTREELGYDVSRYTYQDVTQEIIDIVENMGNEIIKTNRIV</sequence>
<accession>A0A381DL09</accession>
<gene>
    <name evidence="1" type="ORF">NCTC12475_01463</name>
</gene>
<dbReference type="EMBL" id="UFVD01000001">
    <property type="protein sequence ID" value="SUX11247.1"/>
    <property type="molecule type" value="Genomic_DNA"/>
</dbReference>
<dbReference type="RefSeq" id="WP_089181999.1">
    <property type="nucleotide sequence ID" value="NZ_CP043427.1"/>
</dbReference>